<accession>A0AA88D9H5</accession>
<comment type="caution">
    <text evidence="1">The sequence shown here is derived from an EMBL/GenBank/DDBJ whole genome shotgun (WGS) entry which is preliminary data.</text>
</comment>
<gene>
    <name evidence="1" type="ORF">TIFTF001_017250</name>
</gene>
<dbReference type="EMBL" id="BTGU01000027">
    <property type="protein sequence ID" value="GMN48071.1"/>
    <property type="molecule type" value="Genomic_DNA"/>
</dbReference>
<organism evidence="1 2">
    <name type="scientific">Ficus carica</name>
    <name type="common">Common fig</name>
    <dbReference type="NCBI Taxonomy" id="3494"/>
    <lineage>
        <taxon>Eukaryota</taxon>
        <taxon>Viridiplantae</taxon>
        <taxon>Streptophyta</taxon>
        <taxon>Embryophyta</taxon>
        <taxon>Tracheophyta</taxon>
        <taxon>Spermatophyta</taxon>
        <taxon>Magnoliopsida</taxon>
        <taxon>eudicotyledons</taxon>
        <taxon>Gunneridae</taxon>
        <taxon>Pentapetalae</taxon>
        <taxon>rosids</taxon>
        <taxon>fabids</taxon>
        <taxon>Rosales</taxon>
        <taxon>Moraceae</taxon>
        <taxon>Ficeae</taxon>
        <taxon>Ficus</taxon>
    </lineage>
</organism>
<proteinExistence type="predicted"/>
<name>A0AA88D9H5_FICCA</name>
<dbReference type="Proteomes" id="UP001187192">
    <property type="component" value="Unassembled WGS sequence"/>
</dbReference>
<dbReference type="AlphaFoldDB" id="A0AA88D9H5"/>
<protein>
    <submittedName>
        <fullName evidence="1">Uncharacterized protein</fullName>
    </submittedName>
</protein>
<evidence type="ECO:0000313" key="1">
    <source>
        <dbReference type="EMBL" id="GMN48071.1"/>
    </source>
</evidence>
<sequence>MLRPMKANNVADGALDEAREFFRWYQHCAQTPPDPSHPYRCASPSVANLLRHPKLLYRESPARPLEPICCESHRDPLSRNYRTVAPPELSPTHRPASSPELSPTCHISTVPSRLAYRGLLACLVIPCWSETVFPFAHMQLRSLFLCVCRASDFWVLESNIFDSLWVAGFRGNLPD</sequence>
<evidence type="ECO:0000313" key="2">
    <source>
        <dbReference type="Proteomes" id="UP001187192"/>
    </source>
</evidence>
<reference evidence="1" key="1">
    <citation type="submission" date="2023-07" db="EMBL/GenBank/DDBJ databases">
        <title>draft genome sequence of fig (Ficus carica).</title>
        <authorList>
            <person name="Takahashi T."/>
            <person name="Nishimura K."/>
        </authorList>
    </citation>
    <scope>NUCLEOTIDE SEQUENCE</scope>
</reference>
<keyword evidence="2" id="KW-1185">Reference proteome</keyword>